<protein>
    <submittedName>
        <fullName evidence="1">Uncharacterized protein</fullName>
    </submittedName>
</protein>
<dbReference type="AlphaFoldDB" id="A0A0E9QGV2"/>
<organism evidence="1">
    <name type="scientific">Anguilla anguilla</name>
    <name type="common">European freshwater eel</name>
    <name type="synonym">Muraena anguilla</name>
    <dbReference type="NCBI Taxonomy" id="7936"/>
    <lineage>
        <taxon>Eukaryota</taxon>
        <taxon>Metazoa</taxon>
        <taxon>Chordata</taxon>
        <taxon>Craniata</taxon>
        <taxon>Vertebrata</taxon>
        <taxon>Euteleostomi</taxon>
        <taxon>Actinopterygii</taxon>
        <taxon>Neopterygii</taxon>
        <taxon>Teleostei</taxon>
        <taxon>Anguilliformes</taxon>
        <taxon>Anguillidae</taxon>
        <taxon>Anguilla</taxon>
    </lineage>
</organism>
<name>A0A0E9QGV2_ANGAN</name>
<evidence type="ECO:0000313" key="1">
    <source>
        <dbReference type="EMBL" id="JAH16116.1"/>
    </source>
</evidence>
<dbReference type="EMBL" id="GBXM01092461">
    <property type="protein sequence ID" value="JAH16116.1"/>
    <property type="molecule type" value="Transcribed_RNA"/>
</dbReference>
<reference evidence="1" key="1">
    <citation type="submission" date="2014-11" db="EMBL/GenBank/DDBJ databases">
        <authorList>
            <person name="Amaro Gonzalez C."/>
        </authorList>
    </citation>
    <scope>NUCLEOTIDE SEQUENCE</scope>
</reference>
<proteinExistence type="predicted"/>
<accession>A0A0E9QGV2</accession>
<sequence>MIFSRLYINVLEQSVPEQSVFSTTHGSSSHSIHAMKLHDLFTAIPHSSKL</sequence>
<reference evidence="1" key="2">
    <citation type="journal article" date="2015" name="Fish Shellfish Immunol.">
        <title>Early steps in the European eel (Anguilla anguilla)-Vibrio vulnificus interaction in the gills: Role of the RtxA13 toxin.</title>
        <authorList>
            <person name="Callol A."/>
            <person name="Pajuelo D."/>
            <person name="Ebbesson L."/>
            <person name="Teles M."/>
            <person name="MacKenzie S."/>
            <person name="Amaro C."/>
        </authorList>
    </citation>
    <scope>NUCLEOTIDE SEQUENCE</scope>
</reference>